<protein>
    <recommendedName>
        <fullName evidence="3">LOB domain-containing protein</fullName>
    </recommendedName>
</protein>
<dbReference type="EMBL" id="CP136895">
    <property type="protein sequence ID" value="WOL10480.1"/>
    <property type="molecule type" value="Genomic_DNA"/>
</dbReference>
<dbReference type="GO" id="GO:0010468">
    <property type="term" value="P:regulation of gene expression"/>
    <property type="evidence" value="ECO:0007669"/>
    <property type="project" value="TreeGrafter"/>
</dbReference>
<dbReference type="PANTHER" id="PTHR31304:SF1">
    <property type="entry name" value="LOB DOMAIN-CONTAINING PROTEIN 39"/>
    <property type="match status" value="1"/>
</dbReference>
<evidence type="ECO:0000259" key="3">
    <source>
        <dbReference type="PROSITE" id="PS50891"/>
    </source>
</evidence>
<sequence>MSCNGCRILRKGCSDTCILRTSIEWIDGAHAQANATVFVAKFFGRSTLLSFLSSVPLPHRPAAFRSLLYEACGRSINPVNGATGLLWTGNWQLCQAAVETVLGSGSLRSLTDQLADASEVEELYRHQKRGAAAPSPPSSSSAPLRKRRRRESVGVPRAPAPGPAASDIDLCLMPEAHWEEKWRASTPPAASESSVTTTTTTVGSGEDGITAAEKSTLLNLFI</sequence>
<dbReference type="AlphaFoldDB" id="A0AAQ3KKS2"/>
<feature type="compositionally biased region" description="Low complexity" evidence="2">
    <location>
        <begin position="185"/>
        <end position="204"/>
    </location>
</feature>
<name>A0AAQ3KKS2_9LILI</name>
<reference evidence="4 5" key="1">
    <citation type="submission" date="2023-10" db="EMBL/GenBank/DDBJ databases">
        <title>Chromosome-scale genome assembly provides insights into flower coloration mechanisms of Canna indica.</title>
        <authorList>
            <person name="Li C."/>
        </authorList>
    </citation>
    <scope>NUCLEOTIDE SEQUENCE [LARGE SCALE GENOMIC DNA]</scope>
    <source>
        <tissue evidence="4">Flower</tissue>
    </source>
</reference>
<dbReference type="Proteomes" id="UP001327560">
    <property type="component" value="Chromosome 6"/>
</dbReference>
<proteinExistence type="inferred from homology"/>
<organism evidence="4 5">
    <name type="scientific">Canna indica</name>
    <name type="common">Indian-shot</name>
    <dbReference type="NCBI Taxonomy" id="4628"/>
    <lineage>
        <taxon>Eukaryota</taxon>
        <taxon>Viridiplantae</taxon>
        <taxon>Streptophyta</taxon>
        <taxon>Embryophyta</taxon>
        <taxon>Tracheophyta</taxon>
        <taxon>Spermatophyta</taxon>
        <taxon>Magnoliopsida</taxon>
        <taxon>Liliopsida</taxon>
        <taxon>Zingiberales</taxon>
        <taxon>Cannaceae</taxon>
        <taxon>Canna</taxon>
    </lineage>
</organism>
<evidence type="ECO:0000256" key="2">
    <source>
        <dbReference type="SAM" id="MobiDB-lite"/>
    </source>
</evidence>
<comment type="similarity">
    <text evidence="1">Belongs to the LOB domain-containing protein family.</text>
</comment>
<dbReference type="PANTHER" id="PTHR31304">
    <property type="entry name" value="LOB DOMAIN-CONTAINING PROTEIN 38"/>
    <property type="match status" value="1"/>
</dbReference>
<dbReference type="PROSITE" id="PS50891">
    <property type="entry name" value="LOB"/>
    <property type="match status" value="1"/>
</dbReference>
<keyword evidence="5" id="KW-1185">Reference proteome</keyword>
<feature type="region of interest" description="Disordered" evidence="2">
    <location>
        <begin position="123"/>
        <end position="169"/>
    </location>
</feature>
<gene>
    <name evidence="4" type="ORF">Cni_G19237</name>
</gene>
<dbReference type="Pfam" id="PF03195">
    <property type="entry name" value="LOB"/>
    <property type="match status" value="1"/>
</dbReference>
<dbReference type="InterPro" id="IPR004883">
    <property type="entry name" value="LOB"/>
</dbReference>
<evidence type="ECO:0000313" key="4">
    <source>
        <dbReference type="EMBL" id="WOL10480.1"/>
    </source>
</evidence>
<evidence type="ECO:0000313" key="5">
    <source>
        <dbReference type="Proteomes" id="UP001327560"/>
    </source>
</evidence>
<feature type="region of interest" description="Disordered" evidence="2">
    <location>
        <begin position="182"/>
        <end position="208"/>
    </location>
</feature>
<accession>A0AAQ3KKS2</accession>
<evidence type="ECO:0000256" key="1">
    <source>
        <dbReference type="ARBA" id="ARBA00005474"/>
    </source>
</evidence>
<feature type="domain" description="LOB" evidence="3">
    <location>
        <begin position="1"/>
        <end position="107"/>
    </location>
</feature>